<dbReference type="Gene3D" id="1.10.238.150">
    <property type="entry name" value="Formin, FH3 diaphanous domain"/>
    <property type="match status" value="1"/>
</dbReference>
<evidence type="ECO:0000256" key="1">
    <source>
        <dbReference type="SAM" id="MobiDB-lite"/>
    </source>
</evidence>
<dbReference type="GeneID" id="111125559"/>
<accession>A0A8B8DC16</accession>
<feature type="compositionally biased region" description="Pro residues" evidence="1">
    <location>
        <begin position="138"/>
        <end position="150"/>
    </location>
</feature>
<reference evidence="3" key="1">
    <citation type="submission" date="2025-08" db="UniProtKB">
        <authorList>
            <consortium name="RefSeq"/>
        </authorList>
    </citation>
    <scope>IDENTIFICATION</scope>
    <source>
        <tissue evidence="3">Whole sample</tissue>
    </source>
</reference>
<feature type="region of interest" description="Disordered" evidence="1">
    <location>
        <begin position="112"/>
        <end position="154"/>
    </location>
</feature>
<dbReference type="Proteomes" id="UP000694844">
    <property type="component" value="Chromosome 3"/>
</dbReference>
<protein>
    <submittedName>
        <fullName evidence="3">Uncharacterized protein LOC111125559 isoform X1</fullName>
    </submittedName>
</protein>
<evidence type="ECO:0000313" key="2">
    <source>
        <dbReference type="Proteomes" id="UP000694844"/>
    </source>
</evidence>
<dbReference type="RefSeq" id="XP_022325200.1">
    <property type="nucleotide sequence ID" value="XM_022469492.1"/>
</dbReference>
<proteinExistence type="predicted"/>
<keyword evidence="2" id="KW-1185">Reference proteome</keyword>
<dbReference type="AlphaFoldDB" id="A0A8B8DC16"/>
<name>A0A8B8DC16_CRAVI</name>
<evidence type="ECO:0000313" key="3">
    <source>
        <dbReference type="RefSeq" id="XP_022325200.1"/>
    </source>
</evidence>
<dbReference type="KEGG" id="cvn:111125559"/>
<dbReference type="OrthoDB" id="26518at2759"/>
<gene>
    <name evidence="3" type="primary">LOC111125559</name>
</gene>
<feature type="compositionally biased region" description="Polar residues" evidence="1">
    <location>
        <begin position="118"/>
        <end position="137"/>
    </location>
</feature>
<organism evidence="2 3">
    <name type="scientific">Crassostrea virginica</name>
    <name type="common">Eastern oyster</name>
    <dbReference type="NCBI Taxonomy" id="6565"/>
    <lineage>
        <taxon>Eukaryota</taxon>
        <taxon>Metazoa</taxon>
        <taxon>Spiralia</taxon>
        <taxon>Lophotrochozoa</taxon>
        <taxon>Mollusca</taxon>
        <taxon>Bivalvia</taxon>
        <taxon>Autobranchia</taxon>
        <taxon>Pteriomorphia</taxon>
        <taxon>Ostreida</taxon>
        <taxon>Ostreoidea</taxon>
        <taxon>Ostreidae</taxon>
        <taxon>Crassostrea</taxon>
    </lineage>
</organism>
<sequence length="184" mass="20456">MEEQTKTADVDISDPQALFTEIYSREDSNADTEGMEEQTKTANVDISDPEALFTEIYSRVKGTPLYSSFLNGLLFINQIDNTQACSKEIWCTIEEFVVRQKVTERDVRGADERDDFPLTTQPKDILPSITSPCSTGTLPPPPPPAPPPPRGQGTVETVLDLSIHQSRNVNSNTFMGQNIISRSY</sequence>